<proteinExistence type="predicted"/>
<reference evidence="2" key="1">
    <citation type="submission" date="2022-11" db="UniProtKB">
        <authorList>
            <consortium name="WormBaseParasite"/>
        </authorList>
    </citation>
    <scope>IDENTIFICATION</scope>
</reference>
<accession>A0AC34FFC3</accession>
<organism evidence="1 2">
    <name type="scientific">Panagrolaimus sp. ES5</name>
    <dbReference type="NCBI Taxonomy" id="591445"/>
    <lineage>
        <taxon>Eukaryota</taxon>
        <taxon>Metazoa</taxon>
        <taxon>Ecdysozoa</taxon>
        <taxon>Nematoda</taxon>
        <taxon>Chromadorea</taxon>
        <taxon>Rhabditida</taxon>
        <taxon>Tylenchina</taxon>
        <taxon>Panagrolaimomorpha</taxon>
        <taxon>Panagrolaimoidea</taxon>
        <taxon>Panagrolaimidae</taxon>
        <taxon>Panagrolaimus</taxon>
    </lineage>
</organism>
<name>A0AC34FFC3_9BILA</name>
<sequence length="182" mass="19992">MPWRFTTIPPTSPPTTVTSATKDNLEEILQAIDTPSYKINNGSLSSSSLNDTEVVVVENGSESFRIIDDEHVIQQNNETTAPAESTTTPSPLPPTSTPGSPSKPFHRRLPLSTTTPKCERLSEKQKYAKLESIGGRNQQFMANTPEEASKNFPHLIPKTEIESPKIKTNSRIMMSDAAGQVR</sequence>
<dbReference type="Proteomes" id="UP000887579">
    <property type="component" value="Unplaced"/>
</dbReference>
<dbReference type="WBParaSite" id="ES5_v2.g15917.t1">
    <property type="protein sequence ID" value="ES5_v2.g15917.t1"/>
    <property type="gene ID" value="ES5_v2.g15917"/>
</dbReference>
<evidence type="ECO:0000313" key="2">
    <source>
        <dbReference type="WBParaSite" id="ES5_v2.g15917.t1"/>
    </source>
</evidence>
<evidence type="ECO:0000313" key="1">
    <source>
        <dbReference type="Proteomes" id="UP000887579"/>
    </source>
</evidence>
<protein>
    <submittedName>
        <fullName evidence="2">Uncharacterized protein</fullName>
    </submittedName>
</protein>